<dbReference type="EMBL" id="KQ762864">
    <property type="protein sequence ID" value="OAD55393.1"/>
    <property type="molecule type" value="Genomic_DNA"/>
</dbReference>
<protein>
    <recommendedName>
        <fullName evidence="4">tRNA-splicing endonuclease subunit Sen15 domain-containing protein</fullName>
    </recommendedName>
</protein>
<dbReference type="InterPro" id="IPR011856">
    <property type="entry name" value="tRNA_endonuc-like_dom_sf"/>
</dbReference>
<feature type="domain" description="tRNA-splicing endonuclease subunit Sen15" evidence="4">
    <location>
        <begin position="507"/>
        <end position="596"/>
    </location>
</feature>
<feature type="compositionally biased region" description="Basic and acidic residues" evidence="3">
    <location>
        <begin position="237"/>
        <end position="267"/>
    </location>
</feature>
<feature type="region of interest" description="Disordered" evidence="3">
    <location>
        <begin position="230"/>
        <end position="281"/>
    </location>
</feature>
<keyword evidence="2" id="KW-0819">tRNA processing</keyword>
<dbReference type="Gene3D" id="3.40.1350.10">
    <property type="match status" value="1"/>
</dbReference>
<feature type="compositionally biased region" description="Polar residues" evidence="3">
    <location>
        <begin position="457"/>
        <end position="482"/>
    </location>
</feature>
<evidence type="ECO:0000313" key="6">
    <source>
        <dbReference type="Proteomes" id="UP000250275"/>
    </source>
</evidence>
<feature type="region of interest" description="Disordered" evidence="3">
    <location>
        <begin position="630"/>
        <end position="684"/>
    </location>
</feature>
<dbReference type="GO" id="GO:0005634">
    <property type="term" value="C:nucleus"/>
    <property type="evidence" value="ECO:0007669"/>
    <property type="project" value="UniProtKB-ARBA"/>
</dbReference>
<proteinExistence type="inferred from homology"/>
<dbReference type="OrthoDB" id="60433at2759"/>
<dbReference type="Pfam" id="PF09631">
    <property type="entry name" value="Sen15"/>
    <property type="match status" value="1"/>
</dbReference>
<dbReference type="SUPFAM" id="SSF53032">
    <property type="entry name" value="tRNA-intron endonuclease catalytic domain-like"/>
    <property type="match status" value="1"/>
</dbReference>
<feature type="compositionally biased region" description="Basic and acidic residues" evidence="3">
    <location>
        <begin position="445"/>
        <end position="456"/>
    </location>
</feature>
<organism evidence="5 6">
    <name type="scientific">Eufriesea mexicana</name>
    <dbReference type="NCBI Taxonomy" id="516756"/>
    <lineage>
        <taxon>Eukaryota</taxon>
        <taxon>Metazoa</taxon>
        <taxon>Ecdysozoa</taxon>
        <taxon>Arthropoda</taxon>
        <taxon>Hexapoda</taxon>
        <taxon>Insecta</taxon>
        <taxon>Pterygota</taxon>
        <taxon>Neoptera</taxon>
        <taxon>Endopterygota</taxon>
        <taxon>Hymenoptera</taxon>
        <taxon>Apocrita</taxon>
        <taxon>Aculeata</taxon>
        <taxon>Apoidea</taxon>
        <taxon>Anthophila</taxon>
        <taxon>Apidae</taxon>
        <taxon>Eufriesea</taxon>
    </lineage>
</organism>
<feature type="compositionally biased region" description="Basic and acidic residues" evidence="3">
    <location>
        <begin position="633"/>
        <end position="651"/>
    </location>
</feature>
<dbReference type="InterPro" id="IPR036167">
    <property type="entry name" value="tRNA_intron_Endo_cat-like_sf"/>
</dbReference>
<evidence type="ECO:0000256" key="2">
    <source>
        <dbReference type="ARBA" id="ARBA00022694"/>
    </source>
</evidence>
<name>A0A310S9V6_9HYME</name>
<reference evidence="5 6" key="1">
    <citation type="submission" date="2015-07" db="EMBL/GenBank/DDBJ databases">
        <title>The genome of Eufriesea mexicana.</title>
        <authorList>
            <person name="Pan H."/>
            <person name="Kapheim K."/>
        </authorList>
    </citation>
    <scope>NUCLEOTIDE SEQUENCE [LARGE SCALE GENOMIC DNA]</scope>
    <source>
        <strain evidence="5">0111107269</strain>
        <tissue evidence="5">Whole body</tissue>
    </source>
</reference>
<keyword evidence="6" id="KW-1185">Reference proteome</keyword>
<dbReference type="AlphaFoldDB" id="A0A310S9V6"/>
<comment type="similarity">
    <text evidence="1">Belongs to the SEN15 family.</text>
</comment>
<sequence>MLLSALLQTALHWAAKHGDENIVKLIAGKYKNYIKSINETSVSGIEIHFKRFGSKNRELTYNELEALLRQAINETTPNDWKGFCKHVETPEHEYRTKDGIIEDATEDLELEIQSKSEVNMLLGRVYALASISCVCLALSRCFVRFLCHMVFYERANRKGSVLPIRETFYSTSAMMLEWLRIGEDSVLQVSQMTSFQQRRVDETRKVVKILKLKILNGDIRVRDIGGRQLSRSRRLPPKKDDKDSLLEPGERTQEAHTVRDREKKSWEEPGPDGRGFGVARDEFSRGEKGARRGVRVNRWYAWYGSSDLGYGVVRVASVAITIRDLLGIRRTGGANQEVRDYSGKKARQYLVSQEAAVSQDTFRKIKARKKHAEKDLGFLRIGSLNVRVKRTTEAFSQFLGVATSSASSNHEKIHKSWGSADNVQLEQKMMPPPKYAPIKKRRSRRAQDFGSSRDHQAASQPNTPLLQGKVSRSSQSMHRRPTSTTAYYDIGKLGCTDSVKINTTFYVYIELCEAKRYWEVNYKYNKDLDLLYLEVKRNKNSQIEIYVPWSTSFNISLDEIEKIQEGLDVEQITFVFKLEDSTSIIYKASKGLIKPVDPETTKLLKEKEEKKLNLEKEVRKNTSHLYELAKSLNTKETDNHVNNADVKDKEQKHKPRGTSNNCAGRNKVSTKNERQKKSDRSPGHYCTAASRVQTLVRPTYPGNQRAIQADVIDRPPLMFGVAVFMIDVIPVRIVYTSSYWCAEY</sequence>
<dbReference type="InterPro" id="IPR018593">
    <property type="entry name" value="tRNA-endonuc_su_Sen15"/>
</dbReference>
<gene>
    <name evidence="5" type="ORF">WN48_04947</name>
</gene>
<dbReference type="GO" id="GO:0006388">
    <property type="term" value="P:tRNA splicing, via endonucleolytic cleavage and ligation"/>
    <property type="evidence" value="ECO:0007669"/>
    <property type="project" value="InterPro"/>
</dbReference>
<accession>A0A310S9V6</accession>
<evidence type="ECO:0000256" key="1">
    <source>
        <dbReference type="ARBA" id="ARBA00006091"/>
    </source>
</evidence>
<evidence type="ECO:0000259" key="4">
    <source>
        <dbReference type="Pfam" id="PF09631"/>
    </source>
</evidence>
<dbReference type="PANTHER" id="PTHR28582">
    <property type="entry name" value="TRNA-SPLICING ENDONUCLEASE SUBUNIT SEN15"/>
    <property type="match status" value="1"/>
</dbReference>
<dbReference type="PANTHER" id="PTHR28582:SF1">
    <property type="entry name" value="TRNA-SPLICING ENDONUCLEASE SUBUNIT SEN15"/>
    <property type="match status" value="1"/>
</dbReference>
<dbReference type="GO" id="GO:0003676">
    <property type="term" value="F:nucleic acid binding"/>
    <property type="evidence" value="ECO:0007669"/>
    <property type="project" value="InterPro"/>
</dbReference>
<evidence type="ECO:0000313" key="5">
    <source>
        <dbReference type="EMBL" id="OAD55393.1"/>
    </source>
</evidence>
<feature type="region of interest" description="Disordered" evidence="3">
    <location>
        <begin position="431"/>
        <end position="482"/>
    </location>
</feature>
<feature type="compositionally biased region" description="Polar residues" evidence="3">
    <location>
        <begin position="657"/>
        <end position="669"/>
    </location>
</feature>
<dbReference type="Proteomes" id="UP000250275">
    <property type="component" value="Unassembled WGS sequence"/>
</dbReference>
<feature type="compositionally biased region" description="Basic and acidic residues" evidence="3">
    <location>
        <begin position="670"/>
        <end position="682"/>
    </location>
</feature>
<evidence type="ECO:0000256" key="3">
    <source>
        <dbReference type="SAM" id="MobiDB-lite"/>
    </source>
</evidence>